<dbReference type="PROSITE" id="PS01031">
    <property type="entry name" value="SHSP"/>
    <property type="match status" value="1"/>
</dbReference>
<dbReference type="PRINTS" id="PR00299">
    <property type="entry name" value="ACRYSTALLIN"/>
</dbReference>
<dbReference type="GO" id="GO:0042026">
    <property type="term" value="P:protein refolding"/>
    <property type="evidence" value="ECO:0007669"/>
    <property type="project" value="TreeGrafter"/>
</dbReference>
<proteinExistence type="inferred from homology"/>
<feature type="compositionally biased region" description="Polar residues" evidence="3">
    <location>
        <begin position="331"/>
        <end position="341"/>
    </location>
</feature>
<dbReference type="InterPro" id="IPR008978">
    <property type="entry name" value="HSP20-like_chaperone"/>
</dbReference>
<sequence>MALVESRWRDEEMRRSFWDDDRWMRDWDDWPIDWPQPRELVRRFRSAFDRRRSFLDWPSDWPTMDAVVPRFSSHLDRMDRNWRSDPFWRDLYPRWAEPIFKEGIDIKTKITNDSHRFAVDVDAYQFRPEEIQVKTVDDTLLVEGRHEDVRDRDNFTKMYFVRKYQLPSDVDPADVCSSIDSTGRLTVEATKRQHLASGRERVIPIEGPSRRGDNRGQQRSDSNSSIRERVRSESETRHADAQERRSPQTTHSSHTYYRESSRTGGGQGGNQSQERTQYRGEERSGFDTREKREREYRSETRNEYRSESRDSHRDDYRQDGSLDRHRYRVDSPSTSTQQNGGSEAAKSESRSSVRSVQILRKTFQ</sequence>
<dbReference type="WBParaSite" id="PgB19_g032_t01">
    <property type="protein sequence ID" value="PgB19_g032_t01"/>
    <property type="gene ID" value="PgB19_g032"/>
</dbReference>
<dbReference type="GO" id="GO:0005634">
    <property type="term" value="C:nucleus"/>
    <property type="evidence" value="ECO:0007669"/>
    <property type="project" value="TreeGrafter"/>
</dbReference>
<dbReference type="PANTHER" id="PTHR45640">
    <property type="entry name" value="HEAT SHOCK PROTEIN HSP-12.2-RELATED"/>
    <property type="match status" value="1"/>
</dbReference>
<feature type="compositionally biased region" description="Basic and acidic residues" evidence="3">
    <location>
        <begin position="226"/>
        <end position="246"/>
    </location>
</feature>
<evidence type="ECO:0000313" key="6">
    <source>
        <dbReference type="WBParaSite" id="PgB19_g032_t01"/>
    </source>
</evidence>
<dbReference type="AlphaFoldDB" id="A0A914ZVK0"/>
<evidence type="ECO:0000256" key="2">
    <source>
        <dbReference type="RuleBase" id="RU003616"/>
    </source>
</evidence>
<evidence type="ECO:0000256" key="3">
    <source>
        <dbReference type="SAM" id="MobiDB-lite"/>
    </source>
</evidence>
<comment type="similarity">
    <text evidence="1 2">Belongs to the small heat shock protein (HSP20) family.</text>
</comment>
<feature type="domain" description="SHSP" evidence="4">
    <location>
        <begin position="99"/>
        <end position="206"/>
    </location>
</feature>
<keyword evidence="5" id="KW-1185">Reference proteome</keyword>
<dbReference type="SUPFAM" id="SSF49764">
    <property type="entry name" value="HSP20-like chaperones"/>
    <property type="match status" value="1"/>
</dbReference>
<dbReference type="InterPro" id="IPR001436">
    <property type="entry name" value="Alpha-crystallin/sHSP_animal"/>
</dbReference>
<organism evidence="5 6">
    <name type="scientific">Parascaris univalens</name>
    <name type="common">Nematode worm</name>
    <dbReference type="NCBI Taxonomy" id="6257"/>
    <lineage>
        <taxon>Eukaryota</taxon>
        <taxon>Metazoa</taxon>
        <taxon>Ecdysozoa</taxon>
        <taxon>Nematoda</taxon>
        <taxon>Chromadorea</taxon>
        <taxon>Rhabditida</taxon>
        <taxon>Spirurina</taxon>
        <taxon>Ascaridomorpha</taxon>
        <taxon>Ascaridoidea</taxon>
        <taxon>Ascarididae</taxon>
        <taxon>Parascaris</taxon>
    </lineage>
</organism>
<dbReference type="PANTHER" id="PTHR45640:SF10">
    <property type="entry name" value="SHSP DOMAIN-CONTAINING PROTEIN"/>
    <property type="match status" value="1"/>
</dbReference>
<feature type="compositionally biased region" description="Basic and acidic residues" evidence="3">
    <location>
        <begin position="276"/>
        <end position="324"/>
    </location>
</feature>
<name>A0A914ZVK0_PARUN</name>
<feature type="compositionally biased region" description="Basic and acidic residues" evidence="3">
    <location>
        <begin position="197"/>
        <end position="218"/>
    </location>
</feature>
<dbReference type="GO" id="GO:0009408">
    <property type="term" value="P:response to heat"/>
    <property type="evidence" value="ECO:0007669"/>
    <property type="project" value="TreeGrafter"/>
</dbReference>
<feature type="region of interest" description="Disordered" evidence="3">
    <location>
        <begin position="191"/>
        <end position="364"/>
    </location>
</feature>
<dbReference type="Gene3D" id="2.60.40.790">
    <property type="match status" value="1"/>
</dbReference>
<accession>A0A914ZVK0</accession>
<dbReference type="GO" id="GO:0005737">
    <property type="term" value="C:cytoplasm"/>
    <property type="evidence" value="ECO:0007669"/>
    <property type="project" value="TreeGrafter"/>
</dbReference>
<reference evidence="6" key="1">
    <citation type="submission" date="2022-11" db="UniProtKB">
        <authorList>
            <consortium name="WormBaseParasite"/>
        </authorList>
    </citation>
    <scope>IDENTIFICATION</scope>
</reference>
<dbReference type="Proteomes" id="UP000887569">
    <property type="component" value="Unplaced"/>
</dbReference>
<evidence type="ECO:0000259" key="4">
    <source>
        <dbReference type="PROSITE" id="PS01031"/>
    </source>
</evidence>
<dbReference type="InterPro" id="IPR002068">
    <property type="entry name" value="A-crystallin/Hsp20_dom"/>
</dbReference>
<protein>
    <submittedName>
        <fullName evidence="6">SHSP domain-containing protein</fullName>
    </submittedName>
</protein>
<dbReference type="CDD" id="cd06526">
    <property type="entry name" value="metazoan_ACD"/>
    <property type="match status" value="1"/>
</dbReference>
<dbReference type="Pfam" id="PF00011">
    <property type="entry name" value="HSP20"/>
    <property type="match status" value="1"/>
</dbReference>
<evidence type="ECO:0000256" key="1">
    <source>
        <dbReference type="PROSITE-ProRule" id="PRU00285"/>
    </source>
</evidence>
<dbReference type="GO" id="GO:0051082">
    <property type="term" value="F:unfolded protein binding"/>
    <property type="evidence" value="ECO:0007669"/>
    <property type="project" value="TreeGrafter"/>
</dbReference>
<evidence type="ECO:0000313" key="5">
    <source>
        <dbReference type="Proteomes" id="UP000887569"/>
    </source>
</evidence>